<dbReference type="RefSeq" id="XP_062703498.1">
    <property type="nucleotide sequence ID" value="XM_062847514.1"/>
</dbReference>
<name>A0ABM1ZEG1_AEDAL</name>
<dbReference type="InterPro" id="IPR043502">
    <property type="entry name" value="DNA/RNA_pol_sf"/>
</dbReference>
<reference evidence="2" key="1">
    <citation type="journal article" date="2015" name="Proc. Natl. Acad. Sci. U.S.A.">
        <title>Genome sequence of the Asian Tiger mosquito, Aedes albopictus, reveals insights into its biology, genetics, and evolution.</title>
        <authorList>
            <person name="Chen X.G."/>
            <person name="Jiang X."/>
            <person name="Gu J."/>
            <person name="Xu M."/>
            <person name="Wu Y."/>
            <person name="Deng Y."/>
            <person name="Zhang C."/>
            <person name="Bonizzoni M."/>
            <person name="Dermauw W."/>
            <person name="Vontas J."/>
            <person name="Armbruster P."/>
            <person name="Huang X."/>
            <person name="Yang Y."/>
            <person name="Zhang H."/>
            <person name="He W."/>
            <person name="Peng H."/>
            <person name="Liu Y."/>
            <person name="Wu K."/>
            <person name="Chen J."/>
            <person name="Lirakis M."/>
            <person name="Topalis P."/>
            <person name="Van Leeuwen T."/>
            <person name="Hall A.B."/>
            <person name="Jiang X."/>
            <person name="Thorpe C."/>
            <person name="Mueller R.L."/>
            <person name="Sun C."/>
            <person name="Waterhouse R.M."/>
            <person name="Yan G."/>
            <person name="Tu Z.J."/>
            <person name="Fang X."/>
            <person name="James A.A."/>
        </authorList>
    </citation>
    <scope>NUCLEOTIDE SEQUENCE [LARGE SCALE GENOMIC DNA]</scope>
    <source>
        <strain evidence="2">Foshan</strain>
    </source>
</reference>
<organism evidence="1 2">
    <name type="scientific">Aedes albopictus</name>
    <name type="common">Asian tiger mosquito</name>
    <name type="synonym">Stegomyia albopicta</name>
    <dbReference type="NCBI Taxonomy" id="7160"/>
    <lineage>
        <taxon>Eukaryota</taxon>
        <taxon>Metazoa</taxon>
        <taxon>Ecdysozoa</taxon>
        <taxon>Arthropoda</taxon>
        <taxon>Hexapoda</taxon>
        <taxon>Insecta</taxon>
        <taxon>Pterygota</taxon>
        <taxon>Neoptera</taxon>
        <taxon>Endopterygota</taxon>
        <taxon>Diptera</taxon>
        <taxon>Nematocera</taxon>
        <taxon>Culicoidea</taxon>
        <taxon>Culicidae</taxon>
        <taxon>Culicinae</taxon>
        <taxon>Aedini</taxon>
        <taxon>Aedes</taxon>
        <taxon>Stegomyia</taxon>
    </lineage>
</organism>
<dbReference type="EnsemblMetazoa" id="AALFPA23_017662.R25882">
    <property type="protein sequence ID" value="AALFPA23_017662.P25882"/>
    <property type="gene ID" value="AALFPA23_017662"/>
</dbReference>
<protein>
    <submittedName>
        <fullName evidence="1">Uncharacterized protein</fullName>
    </submittedName>
</protein>
<evidence type="ECO:0000313" key="1">
    <source>
        <dbReference type="EnsemblMetazoa" id="AALFPA23_017662.P25882"/>
    </source>
</evidence>
<dbReference type="Proteomes" id="UP000069940">
    <property type="component" value="Unassembled WGS sequence"/>
</dbReference>
<accession>A0ABM1ZEG1</accession>
<reference evidence="1" key="2">
    <citation type="submission" date="2025-05" db="UniProtKB">
        <authorList>
            <consortium name="EnsemblMetazoa"/>
        </authorList>
    </citation>
    <scope>IDENTIFICATION</scope>
    <source>
        <strain evidence="1">Foshan</strain>
    </source>
</reference>
<sequence>MLSSRPDICAAVNLLSRFQNAPTEEHWKALKRVVRYLQGTKDFSLVYSRTKNDPLIGYADADWGSDVNDRRSTSGFCFKIFDNTVTWVTRKQSTVSLSSTEAEYVSLSQAACEAIWLRNLATEFGVDPDSPVVIFEDNQSCIQVAKEPRDQKRLKHIDIRYNFVRERIEEHEIEVQYIPTGKQVADLLTKGLPTDVFKKHRQALGLRGGVEKQTLG</sequence>
<dbReference type="SUPFAM" id="SSF56672">
    <property type="entry name" value="DNA/RNA polymerases"/>
    <property type="match status" value="1"/>
</dbReference>
<proteinExistence type="predicted"/>
<dbReference type="PANTHER" id="PTHR11439:SF483">
    <property type="entry name" value="PEPTIDE SYNTHASE GLIP-LIKE, PUTATIVE (AFU_ORTHOLOGUE AFUA_3G12920)-RELATED"/>
    <property type="match status" value="1"/>
</dbReference>
<dbReference type="CDD" id="cd09272">
    <property type="entry name" value="RNase_HI_RT_Ty1"/>
    <property type="match status" value="1"/>
</dbReference>
<dbReference type="PANTHER" id="PTHR11439">
    <property type="entry name" value="GAG-POL-RELATED RETROTRANSPOSON"/>
    <property type="match status" value="1"/>
</dbReference>
<dbReference type="GeneID" id="134285956"/>
<keyword evidence="2" id="KW-1185">Reference proteome</keyword>
<evidence type="ECO:0000313" key="2">
    <source>
        <dbReference type="Proteomes" id="UP000069940"/>
    </source>
</evidence>